<gene>
    <name evidence="1" type="ORF">NEOLI_002695</name>
</gene>
<name>A0A1U7LMH1_NEOID</name>
<accession>A0A1U7LMH1</accession>
<dbReference type="Proteomes" id="UP000186594">
    <property type="component" value="Unassembled WGS sequence"/>
</dbReference>
<evidence type="ECO:0000313" key="1">
    <source>
        <dbReference type="EMBL" id="OLL23854.1"/>
    </source>
</evidence>
<evidence type="ECO:0000313" key="2">
    <source>
        <dbReference type="Proteomes" id="UP000186594"/>
    </source>
</evidence>
<protein>
    <submittedName>
        <fullName evidence="1">Uncharacterized protein</fullName>
    </submittedName>
</protein>
<sequence length="109" mass="12409">MVQLMARKLELATFSKAALEAYRFTGPDGIERGFLDQLGKDPEEVLKIALSIGKDKAKFGQSAGYGKMKREVWRNIVQCLKEDGIEREKILSKEMEAEEKRMESIQSKL</sequence>
<organism evidence="1 2">
    <name type="scientific">Neolecta irregularis (strain DAH-3)</name>
    <dbReference type="NCBI Taxonomy" id="1198029"/>
    <lineage>
        <taxon>Eukaryota</taxon>
        <taxon>Fungi</taxon>
        <taxon>Dikarya</taxon>
        <taxon>Ascomycota</taxon>
        <taxon>Taphrinomycotina</taxon>
        <taxon>Neolectales</taxon>
        <taxon>Neolectaceae</taxon>
        <taxon>Neolecta</taxon>
    </lineage>
</organism>
<keyword evidence="2" id="KW-1185">Reference proteome</keyword>
<dbReference type="EMBL" id="LXFE01001159">
    <property type="protein sequence ID" value="OLL23854.1"/>
    <property type="molecule type" value="Genomic_DNA"/>
</dbReference>
<proteinExistence type="predicted"/>
<reference evidence="1 2" key="1">
    <citation type="submission" date="2016-04" db="EMBL/GenBank/DDBJ databases">
        <title>Evolutionary innovation and constraint leading to complex multicellularity in the Ascomycota.</title>
        <authorList>
            <person name="Cisse O."/>
            <person name="Nguyen A."/>
            <person name="Hewitt D.A."/>
            <person name="Jedd G."/>
            <person name="Stajich J.E."/>
        </authorList>
    </citation>
    <scope>NUCLEOTIDE SEQUENCE [LARGE SCALE GENOMIC DNA]</scope>
    <source>
        <strain evidence="1 2">DAH-3</strain>
    </source>
</reference>
<comment type="caution">
    <text evidence="1">The sequence shown here is derived from an EMBL/GenBank/DDBJ whole genome shotgun (WGS) entry which is preliminary data.</text>
</comment>
<dbReference type="AlphaFoldDB" id="A0A1U7LMH1"/>